<dbReference type="PANTHER" id="PTHR24291">
    <property type="entry name" value="CYTOCHROME P450 FAMILY 4"/>
    <property type="match status" value="1"/>
</dbReference>
<proteinExistence type="inferred from homology"/>
<dbReference type="AlphaFoldDB" id="A0A4R7UW76"/>
<dbReference type="PRINTS" id="PR00385">
    <property type="entry name" value="P450"/>
</dbReference>
<evidence type="ECO:0000256" key="1">
    <source>
        <dbReference type="ARBA" id="ARBA00010617"/>
    </source>
</evidence>
<dbReference type="GO" id="GO:0004497">
    <property type="term" value="F:monooxygenase activity"/>
    <property type="evidence" value="ECO:0007669"/>
    <property type="project" value="UniProtKB-KW"/>
</dbReference>
<sequence>MTGSGRLVPPGPPRRAAPGILRQLRADRIGLMSEAVREYGDAVRVAIGPKKLYIFNHPEHAKHVLADNAANYHKGIGYTEAKRALGDGLLTSEGALWKEQRRTIQPVFQHKRIAGRADVIIDEALELVARLSRHRDSGSPVDVLDEVTALTLGVLGSTLLDTDLGAYESIGHSFEAVQDQAMFEMETLGLVPRWLPLKGQREFRTARADLERIVGLLVAQRAANPIESGDDVLTRLIASTGKEADPRVAERRMRDELVTLLLAGHETTASTVGWTLNLVSRHPDVRRRLHEEALAVFGDGRPAYLDLQKLRYTNMVLQEAMRLYPPVWILPRRALADDEVGGYHVPAGADVLISPYTLHRHPRYWPEPDRFDPERFDPDVQTDRPRYAHLPFGAGPRFCVGNHLGMMEATFIIATLMRDLRLDHVPGHRVIPEPMMSLRLGGGLPLTVHSWTANTRTAAA</sequence>
<dbReference type="GO" id="GO:0020037">
    <property type="term" value="F:heme binding"/>
    <property type="evidence" value="ECO:0007669"/>
    <property type="project" value="InterPro"/>
</dbReference>
<comment type="similarity">
    <text evidence="1 8">Belongs to the cytochrome P450 family.</text>
</comment>
<keyword evidence="5 7" id="KW-0408">Iron</keyword>
<dbReference type="Gene3D" id="1.10.630.10">
    <property type="entry name" value="Cytochrome P450"/>
    <property type="match status" value="1"/>
</dbReference>
<evidence type="ECO:0000256" key="3">
    <source>
        <dbReference type="ARBA" id="ARBA00022723"/>
    </source>
</evidence>
<evidence type="ECO:0000256" key="7">
    <source>
        <dbReference type="PIRSR" id="PIRSR602401-1"/>
    </source>
</evidence>
<reference evidence="9 10" key="1">
    <citation type="submission" date="2019-03" db="EMBL/GenBank/DDBJ databases">
        <title>Genomic Encyclopedia of Archaeal and Bacterial Type Strains, Phase II (KMG-II): from individual species to whole genera.</title>
        <authorList>
            <person name="Goeker M."/>
        </authorList>
    </citation>
    <scope>NUCLEOTIDE SEQUENCE [LARGE SCALE GENOMIC DNA]</scope>
    <source>
        <strain evidence="9 10">DSM 45499</strain>
    </source>
</reference>
<dbReference type="InterPro" id="IPR001128">
    <property type="entry name" value="Cyt_P450"/>
</dbReference>
<dbReference type="PROSITE" id="PS00086">
    <property type="entry name" value="CYTOCHROME_P450"/>
    <property type="match status" value="1"/>
</dbReference>
<evidence type="ECO:0000313" key="9">
    <source>
        <dbReference type="EMBL" id="TDV41033.1"/>
    </source>
</evidence>
<evidence type="ECO:0000256" key="2">
    <source>
        <dbReference type="ARBA" id="ARBA00022617"/>
    </source>
</evidence>
<keyword evidence="4 8" id="KW-0560">Oxidoreductase</keyword>
<dbReference type="SUPFAM" id="SSF48264">
    <property type="entry name" value="Cytochrome P450"/>
    <property type="match status" value="1"/>
</dbReference>
<dbReference type="InterPro" id="IPR036396">
    <property type="entry name" value="Cyt_P450_sf"/>
</dbReference>
<evidence type="ECO:0000256" key="6">
    <source>
        <dbReference type="ARBA" id="ARBA00023033"/>
    </source>
</evidence>
<dbReference type="RefSeq" id="WP_133907973.1">
    <property type="nucleotide sequence ID" value="NZ_SOCP01000021.1"/>
</dbReference>
<dbReference type="Proteomes" id="UP000294927">
    <property type="component" value="Unassembled WGS sequence"/>
</dbReference>
<evidence type="ECO:0000256" key="8">
    <source>
        <dbReference type="RuleBase" id="RU000461"/>
    </source>
</evidence>
<dbReference type="PANTHER" id="PTHR24291:SF50">
    <property type="entry name" value="BIFUNCTIONAL ALBAFLAVENONE MONOOXYGENASE_TERPENE SYNTHASE"/>
    <property type="match status" value="1"/>
</dbReference>
<keyword evidence="3 7" id="KW-0479">Metal-binding</keyword>
<name>A0A4R7UW76_9PSEU</name>
<comment type="caution">
    <text evidence="9">The sequence shown here is derived from an EMBL/GenBank/DDBJ whole genome shotgun (WGS) entry which is preliminary data.</text>
</comment>
<dbReference type="PRINTS" id="PR00463">
    <property type="entry name" value="EP450I"/>
</dbReference>
<organism evidence="9 10">
    <name type="scientific">Actinophytocola oryzae</name>
    <dbReference type="NCBI Taxonomy" id="502181"/>
    <lineage>
        <taxon>Bacteria</taxon>
        <taxon>Bacillati</taxon>
        <taxon>Actinomycetota</taxon>
        <taxon>Actinomycetes</taxon>
        <taxon>Pseudonocardiales</taxon>
        <taxon>Pseudonocardiaceae</taxon>
    </lineage>
</organism>
<dbReference type="OrthoDB" id="5290182at2"/>
<dbReference type="GO" id="GO:0016705">
    <property type="term" value="F:oxidoreductase activity, acting on paired donors, with incorporation or reduction of molecular oxygen"/>
    <property type="evidence" value="ECO:0007669"/>
    <property type="project" value="InterPro"/>
</dbReference>
<keyword evidence="2 7" id="KW-0349">Heme</keyword>
<keyword evidence="6 8" id="KW-0503">Monooxygenase</keyword>
<evidence type="ECO:0000256" key="4">
    <source>
        <dbReference type="ARBA" id="ARBA00023002"/>
    </source>
</evidence>
<accession>A0A4R7UW76</accession>
<feature type="binding site" description="axial binding residue" evidence="7">
    <location>
        <position position="399"/>
    </location>
    <ligand>
        <name>heme</name>
        <dbReference type="ChEBI" id="CHEBI:30413"/>
    </ligand>
    <ligandPart>
        <name>Fe</name>
        <dbReference type="ChEBI" id="CHEBI:18248"/>
    </ligandPart>
</feature>
<evidence type="ECO:0000313" key="10">
    <source>
        <dbReference type="Proteomes" id="UP000294927"/>
    </source>
</evidence>
<keyword evidence="10" id="KW-1185">Reference proteome</keyword>
<dbReference type="GO" id="GO:0005506">
    <property type="term" value="F:iron ion binding"/>
    <property type="evidence" value="ECO:0007669"/>
    <property type="project" value="InterPro"/>
</dbReference>
<evidence type="ECO:0000256" key="5">
    <source>
        <dbReference type="ARBA" id="ARBA00023004"/>
    </source>
</evidence>
<dbReference type="InterPro" id="IPR017972">
    <property type="entry name" value="Cyt_P450_CS"/>
</dbReference>
<dbReference type="EMBL" id="SOCP01000021">
    <property type="protein sequence ID" value="TDV41033.1"/>
    <property type="molecule type" value="Genomic_DNA"/>
</dbReference>
<dbReference type="InterPro" id="IPR002401">
    <property type="entry name" value="Cyt_P450_E_grp-I"/>
</dbReference>
<protein>
    <submittedName>
        <fullName evidence="9">Cytochrome P450</fullName>
    </submittedName>
</protein>
<dbReference type="InterPro" id="IPR050196">
    <property type="entry name" value="Cytochrome_P450_Monoox"/>
</dbReference>
<dbReference type="CDD" id="cd20620">
    <property type="entry name" value="CYP132-like"/>
    <property type="match status" value="1"/>
</dbReference>
<comment type="cofactor">
    <cofactor evidence="7">
        <name>heme</name>
        <dbReference type="ChEBI" id="CHEBI:30413"/>
    </cofactor>
</comment>
<dbReference type="Pfam" id="PF00067">
    <property type="entry name" value="p450"/>
    <property type="match status" value="1"/>
</dbReference>
<gene>
    <name evidence="9" type="ORF">CLV71_12199</name>
</gene>